<comment type="similarity">
    <text evidence="1">Belongs to the 2Fe2S plant-type ferredoxin family.</text>
</comment>
<evidence type="ECO:0000256" key="7">
    <source>
        <dbReference type="ARBA" id="ARBA00023014"/>
    </source>
</evidence>
<evidence type="ECO:0000256" key="8">
    <source>
        <dbReference type="ARBA" id="ARBA00034078"/>
    </source>
</evidence>
<dbReference type="InterPro" id="IPR036010">
    <property type="entry name" value="2Fe-2S_ferredoxin-like_sf"/>
</dbReference>
<dbReference type="InterPro" id="IPR001041">
    <property type="entry name" value="2Fe-2S_ferredoxin-type"/>
</dbReference>
<keyword evidence="2" id="KW-0813">Transport</keyword>
<organism evidence="10 11">
    <name type="scientific">Roseateles subflavus</name>
    <dbReference type="NCBI Taxonomy" id="3053353"/>
    <lineage>
        <taxon>Bacteria</taxon>
        <taxon>Pseudomonadati</taxon>
        <taxon>Pseudomonadota</taxon>
        <taxon>Betaproteobacteria</taxon>
        <taxon>Burkholderiales</taxon>
        <taxon>Sphaerotilaceae</taxon>
        <taxon>Roseateles</taxon>
    </lineage>
</organism>
<reference evidence="10 11" key="1">
    <citation type="submission" date="2023-06" db="EMBL/GenBank/DDBJ databases">
        <title>Pelomonas sp. APW6 16S ribosomal RNA gene genome sequencing and assembly.</title>
        <authorList>
            <person name="Woo H."/>
        </authorList>
    </citation>
    <scope>NUCLEOTIDE SEQUENCE [LARGE SCALE GENOMIC DNA]</scope>
    <source>
        <strain evidence="10 11">APW6</strain>
    </source>
</reference>
<accession>A0ABT7LLA1</accession>
<keyword evidence="4" id="KW-0479">Metal-binding</keyword>
<dbReference type="Proteomes" id="UP001238603">
    <property type="component" value="Unassembled WGS sequence"/>
</dbReference>
<keyword evidence="6" id="KW-0408">Iron</keyword>
<dbReference type="CDD" id="cd00207">
    <property type="entry name" value="fer2"/>
    <property type="match status" value="1"/>
</dbReference>
<evidence type="ECO:0000256" key="2">
    <source>
        <dbReference type="ARBA" id="ARBA00022448"/>
    </source>
</evidence>
<dbReference type="EMBL" id="JASVDS010000005">
    <property type="protein sequence ID" value="MDL5033653.1"/>
    <property type="molecule type" value="Genomic_DNA"/>
</dbReference>
<dbReference type="Gene3D" id="3.10.20.30">
    <property type="match status" value="1"/>
</dbReference>
<keyword evidence="3" id="KW-0001">2Fe-2S</keyword>
<dbReference type="Pfam" id="PF00111">
    <property type="entry name" value="Fer2"/>
    <property type="match status" value="1"/>
</dbReference>
<keyword evidence="11" id="KW-1185">Reference proteome</keyword>
<evidence type="ECO:0000313" key="10">
    <source>
        <dbReference type="EMBL" id="MDL5033653.1"/>
    </source>
</evidence>
<keyword evidence="5" id="KW-0249">Electron transport</keyword>
<evidence type="ECO:0000256" key="4">
    <source>
        <dbReference type="ARBA" id="ARBA00022723"/>
    </source>
</evidence>
<comment type="cofactor">
    <cofactor evidence="8">
        <name>[2Fe-2S] cluster</name>
        <dbReference type="ChEBI" id="CHEBI:190135"/>
    </cofactor>
</comment>
<protein>
    <submittedName>
        <fullName evidence="10">2Fe-2S iron-sulfur cluster-binding protein</fullName>
    </submittedName>
</protein>
<feature type="domain" description="2Fe-2S ferredoxin-type" evidence="9">
    <location>
        <begin position="15"/>
        <end position="112"/>
    </location>
</feature>
<keyword evidence="7" id="KW-0411">Iron-sulfur</keyword>
<dbReference type="PANTHER" id="PTHR43112">
    <property type="entry name" value="FERREDOXIN"/>
    <property type="match status" value="1"/>
</dbReference>
<sequence length="115" mass="12233">MPPQSAPAAEAPRTFRIRFSAGLPDPAVPLDGGFDAPADTTVLRASLREGGGLLSSCRAGTCRACMRRLVSGEIRYVVEWPGLSAEEKAEGWFLPCVARPRSDLVIEALPDDPPA</sequence>
<dbReference type="PROSITE" id="PS51085">
    <property type="entry name" value="2FE2S_FER_2"/>
    <property type="match status" value="1"/>
</dbReference>
<name>A0ABT7LLA1_9BURK</name>
<dbReference type="RefSeq" id="WP_285983734.1">
    <property type="nucleotide sequence ID" value="NZ_JASVDS010000005.1"/>
</dbReference>
<dbReference type="PANTHER" id="PTHR43112:SF3">
    <property type="entry name" value="FERREDOXIN-2, CHLOROPLASTIC"/>
    <property type="match status" value="1"/>
</dbReference>
<comment type="caution">
    <text evidence="10">The sequence shown here is derived from an EMBL/GenBank/DDBJ whole genome shotgun (WGS) entry which is preliminary data.</text>
</comment>
<evidence type="ECO:0000313" key="11">
    <source>
        <dbReference type="Proteomes" id="UP001238603"/>
    </source>
</evidence>
<dbReference type="InterPro" id="IPR012675">
    <property type="entry name" value="Beta-grasp_dom_sf"/>
</dbReference>
<dbReference type="SUPFAM" id="SSF54292">
    <property type="entry name" value="2Fe-2S ferredoxin-like"/>
    <property type="match status" value="1"/>
</dbReference>
<evidence type="ECO:0000259" key="9">
    <source>
        <dbReference type="PROSITE" id="PS51085"/>
    </source>
</evidence>
<proteinExistence type="inferred from homology"/>
<gene>
    <name evidence="10" type="ORF">QRD43_17195</name>
</gene>
<evidence type="ECO:0000256" key="1">
    <source>
        <dbReference type="ARBA" id="ARBA00007874"/>
    </source>
</evidence>
<evidence type="ECO:0000256" key="3">
    <source>
        <dbReference type="ARBA" id="ARBA00022714"/>
    </source>
</evidence>
<evidence type="ECO:0000256" key="5">
    <source>
        <dbReference type="ARBA" id="ARBA00022982"/>
    </source>
</evidence>
<evidence type="ECO:0000256" key="6">
    <source>
        <dbReference type="ARBA" id="ARBA00023004"/>
    </source>
</evidence>